<dbReference type="Ensembl" id="ENSAMXT00000040866.1">
    <property type="protein sequence ID" value="ENSAMXP00000033790.1"/>
    <property type="gene ID" value="ENSAMXG00000032818.1"/>
</dbReference>
<evidence type="ECO:0000313" key="2">
    <source>
        <dbReference type="Proteomes" id="UP000018467"/>
    </source>
</evidence>
<dbReference type="Gene3D" id="2.10.25.10">
    <property type="entry name" value="Laminin"/>
    <property type="match status" value="1"/>
</dbReference>
<dbReference type="Bgee" id="ENSAMXG00000032818">
    <property type="expression patterns" value="Expressed in ovary and 2 other cell types or tissues"/>
</dbReference>
<dbReference type="GeneTree" id="ENSGT00940000177208"/>
<dbReference type="AlphaFoldDB" id="A0A3B1IW69"/>
<dbReference type="InParanoid" id="A0A3B1IW69"/>
<sequence>FYTAQWRLMWQGCEETNGGCEALCCNTIGSFYCKCPSGQELQEDGKTCQGKLHTSSVSG</sequence>
<name>A0A3B1IW69_ASTMX</name>
<evidence type="ECO:0008006" key="3">
    <source>
        <dbReference type="Google" id="ProtNLM"/>
    </source>
</evidence>
<reference evidence="1" key="4">
    <citation type="submission" date="2025-09" db="UniProtKB">
        <authorList>
            <consortium name="Ensembl"/>
        </authorList>
    </citation>
    <scope>IDENTIFICATION</scope>
</reference>
<dbReference type="Proteomes" id="UP000018467">
    <property type="component" value="Unassembled WGS sequence"/>
</dbReference>
<organism evidence="1 2">
    <name type="scientific">Astyanax mexicanus</name>
    <name type="common">Blind cave fish</name>
    <name type="synonym">Astyanax fasciatus mexicanus</name>
    <dbReference type="NCBI Taxonomy" id="7994"/>
    <lineage>
        <taxon>Eukaryota</taxon>
        <taxon>Metazoa</taxon>
        <taxon>Chordata</taxon>
        <taxon>Craniata</taxon>
        <taxon>Vertebrata</taxon>
        <taxon>Euteleostomi</taxon>
        <taxon>Actinopterygii</taxon>
        <taxon>Neopterygii</taxon>
        <taxon>Teleostei</taxon>
        <taxon>Ostariophysi</taxon>
        <taxon>Characiformes</taxon>
        <taxon>Characoidei</taxon>
        <taxon>Acestrorhamphidae</taxon>
        <taxon>Acestrorhamphinae</taxon>
        <taxon>Astyanax</taxon>
    </lineage>
</organism>
<evidence type="ECO:0000313" key="1">
    <source>
        <dbReference type="Ensembl" id="ENSAMXP00000033790.1"/>
    </source>
</evidence>
<proteinExistence type="predicted"/>
<reference evidence="1" key="3">
    <citation type="submission" date="2025-08" db="UniProtKB">
        <authorList>
            <consortium name="Ensembl"/>
        </authorList>
    </citation>
    <scope>IDENTIFICATION</scope>
</reference>
<accession>A0A3B1IW69</accession>
<dbReference type="Pfam" id="PF14670">
    <property type="entry name" value="FXa_inhibition"/>
    <property type="match status" value="1"/>
</dbReference>
<reference evidence="2" key="2">
    <citation type="journal article" date="2014" name="Nat. Commun.">
        <title>The cavefish genome reveals candidate genes for eye loss.</title>
        <authorList>
            <person name="McGaugh S.E."/>
            <person name="Gross J.B."/>
            <person name="Aken B."/>
            <person name="Blin M."/>
            <person name="Borowsky R."/>
            <person name="Chalopin D."/>
            <person name="Hinaux H."/>
            <person name="Jeffery W.R."/>
            <person name="Keene A."/>
            <person name="Ma L."/>
            <person name="Minx P."/>
            <person name="Murphy D."/>
            <person name="O'Quin K.E."/>
            <person name="Retaux S."/>
            <person name="Rohner N."/>
            <person name="Searle S.M."/>
            <person name="Stahl B.A."/>
            <person name="Tabin C."/>
            <person name="Volff J.N."/>
            <person name="Yoshizawa M."/>
            <person name="Warren W.C."/>
        </authorList>
    </citation>
    <scope>NUCLEOTIDE SEQUENCE [LARGE SCALE GENOMIC DNA]</scope>
    <source>
        <strain evidence="2">female</strain>
    </source>
</reference>
<keyword evidence="2" id="KW-1185">Reference proteome</keyword>
<protein>
    <recommendedName>
        <fullName evidence="3">EGF-like calcium-binding domain-containing protein</fullName>
    </recommendedName>
</protein>
<dbReference type="SUPFAM" id="SSF57196">
    <property type="entry name" value="EGF/Laminin"/>
    <property type="match status" value="1"/>
</dbReference>
<reference evidence="2" key="1">
    <citation type="submission" date="2013-03" db="EMBL/GenBank/DDBJ databases">
        <authorList>
            <person name="Jeffery W."/>
            <person name="Warren W."/>
            <person name="Wilson R.K."/>
        </authorList>
    </citation>
    <scope>NUCLEOTIDE SEQUENCE</scope>
    <source>
        <strain evidence="2">female</strain>
    </source>
</reference>